<feature type="non-terminal residue" evidence="2">
    <location>
        <position position="1"/>
    </location>
</feature>
<evidence type="ECO:0000313" key="3">
    <source>
        <dbReference type="Proteomes" id="UP000727407"/>
    </source>
</evidence>
<gene>
    <name evidence="2" type="ORF">DAT39_009691</name>
</gene>
<proteinExistence type="predicted"/>
<accession>A0A8J4U5X4</accession>
<dbReference type="Proteomes" id="UP000727407">
    <property type="component" value="Unassembled WGS sequence"/>
</dbReference>
<evidence type="ECO:0000256" key="1">
    <source>
        <dbReference type="SAM" id="MobiDB-lite"/>
    </source>
</evidence>
<name>A0A8J4U5X4_CLAMG</name>
<dbReference type="AlphaFoldDB" id="A0A8J4U5X4"/>
<organism evidence="2 3">
    <name type="scientific">Clarias magur</name>
    <name type="common">Asian catfish</name>
    <name type="synonym">Macropteronotus magur</name>
    <dbReference type="NCBI Taxonomy" id="1594786"/>
    <lineage>
        <taxon>Eukaryota</taxon>
        <taxon>Metazoa</taxon>
        <taxon>Chordata</taxon>
        <taxon>Craniata</taxon>
        <taxon>Vertebrata</taxon>
        <taxon>Euteleostomi</taxon>
        <taxon>Actinopterygii</taxon>
        <taxon>Neopterygii</taxon>
        <taxon>Teleostei</taxon>
        <taxon>Ostariophysi</taxon>
        <taxon>Siluriformes</taxon>
        <taxon>Clariidae</taxon>
        <taxon>Clarias</taxon>
    </lineage>
</organism>
<feature type="non-terminal residue" evidence="2">
    <location>
        <position position="55"/>
    </location>
</feature>
<protein>
    <submittedName>
        <fullName evidence="2">Uncharacterized protein</fullName>
    </submittedName>
</protein>
<reference evidence="2" key="1">
    <citation type="submission" date="2020-07" db="EMBL/GenBank/DDBJ databases">
        <title>Clarias magur genome sequencing, assembly and annotation.</title>
        <authorList>
            <person name="Kushwaha B."/>
            <person name="Kumar R."/>
            <person name="Das P."/>
            <person name="Joshi C.G."/>
            <person name="Kumar D."/>
            <person name="Nagpure N.S."/>
            <person name="Pandey M."/>
            <person name="Agarwal S."/>
            <person name="Srivastava S."/>
            <person name="Singh M."/>
            <person name="Sahoo L."/>
            <person name="Jayasankar P."/>
            <person name="Meher P.K."/>
            <person name="Koringa P.G."/>
            <person name="Iquebal M.A."/>
            <person name="Das S.P."/>
            <person name="Bit A."/>
            <person name="Patnaik S."/>
            <person name="Patel N."/>
            <person name="Shah T.M."/>
            <person name="Hinsu A."/>
            <person name="Jena J.K."/>
        </authorList>
    </citation>
    <scope>NUCLEOTIDE SEQUENCE</scope>
    <source>
        <strain evidence="2">CIFAMagur01</strain>
        <tissue evidence="2">Testis</tissue>
    </source>
</reference>
<dbReference type="EMBL" id="QNUK01000132">
    <property type="protein sequence ID" value="KAF5900613.1"/>
    <property type="molecule type" value="Genomic_DNA"/>
</dbReference>
<feature type="region of interest" description="Disordered" evidence="1">
    <location>
        <begin position="13"/>
        <end position="33"/>
    </location>
</feature>
<keyword evidence="3" id="KW-1185">Reference proteome</keyword>
<comment type="caution">
    <text evidence="2">The sequence shown here is derived from an EMBL/GenBank/DDBJ whole genome shotgun (WGS) entry which is preliminary data.</text>
</comment>
<evidence type="ECO:0000313" key="2">
    <source>
        <dbReference type="EMBL" id="KAF5900613.1"/>
    </source>
</evidence>
<sequence length="55" mass="5884">ASRHPLGAAQALIGRRAERTAPASSSTYTSVSQSQYTLLQDGYTLRPESAFHSCS</sequence>
<feature type="compositionally biased region" description="Low complexity" evidence="1">
    <location>
        <begin position="24"/>
        <end position="33"/>
    </location>
</feature>